<dbReference type="InterPro" id="IPR013935">
    <property type="entry name" value="Trs120_TRAPPC9"/>
</dbReference>
<feature type="domain" description="Trs120/TRAPPC9 N-terminal" evidence="3">
    <location>
        <begin position="53"/>
        <end position="388"/>
    </location>
</feature>
<dbReference type="GO" id="GO:0005802">
    <property type="term" value="C:trans-Golgi network"/>
    <property type="evidence" value="ECO:0007669"/>
    <property type="project" value="TreeGrafter"/>
</dbReference>
<feature type="domain" description="Trs120/TRAPPC9 first Ig-like" evidence="4">
    <location>
        <begin position="652"/>
        <end position="739"/>
    </location>
</feature>
<dbReference type="InterPro" id="IPR058565">
    <property type="entry name" value="Ig_TRAPPC9_Trs120_1st"/>
</dbReference>
<feature type="compositionally biased region" description="Polar residues" evidence="2">
    <location>
        <begin position="211"/>
        <end position="222"/>
    </location>
</feature>
<dbReference type="Pfam" id="PF26283">
    <property type="entry name" value="Ig_TRAPPC9-Trs120_4th"/>
    <property type="match status" value="1"/>
</dbReference>
<evidence type="ECO:0000259" key="5">
    <source>
        <dbReference type="Pfam" id="PF26283"/>
    </source>
</evidence>
<feature type="compositionally biased region" description="Low complexity" evidence="2">
    <location>
        <begin position="179"/>
        <end position="208"/>
    </location>
</feature>
<organism evidence="6 7">
    <name type="scientific">Cloeon dipterum</name>
    <dbReference type="NCBI Taxonomy" id="197152"/>
    <lineage>
        <taxon>Eukaryota</taxon>
        <taxon>Metazoa</taxon>
        <taxon>Ecdysozoa</taxon>
        <taxon>Arthropoda</taxon>
        <taxon>Hexapoda</taxon>
        <taxon>Insecta</taxon>
        <taxon>Pterygota</taxon>
        <taxon>Palaeoptera</taxon>
        <taxon>Ephemeroptera</taxon>
        <taxon>Pisciforma</taxon>
        <taxon>Baetidae</taxon>
        <taxon>Cloeon</taxon>
    </lineage>
</organism>
<evidence type="ECO:0000256" key="1">
    <source>
        <dbReference type="ARBA" id="ARBA00008459"/>
    </source>
</evidence>
<gene>
    <name evidence="6" type="ORF">CLODIP_2_CD04744</name>
</gene>
<accession>A0A8S1DFC5</accession>
<evidence type="ECO:0000259" key="3">
    <source>
        <dbReference type="Pfam" id="PF08626"/>
    </source>
</evidence>
<sequence>MWSIRAGCKQNGGLFGAAMRAAVTALLSAPELDTTMNKPDYHQTLDVHRTLLVLLKPIGKSLKSSTFARLADQVQKAVHGLKLSDSSGRERPVYVRLVNEYEPSQNDWGDFQTHRKLLGLLTVSNVTSQAELNEICRQHESLKVKYSSTLFDSRCLVLGLNQEGHLQRSPSINLRSTASSPYSESPYLSPEDFSHSSDSSVPTSTNHSSVEDTCSDATSVADSTLTSPASPTPPFEDISVAEAIPISLSIPSNFKARALYYVDEDAAVRVVSDSEPCLLDSDIREFVSSLFWVLEHKRLERSREKLDKVTLLLAPFEKKDIIGLDLESRSNKRKSVGRGTKHLADLTLQAGLPTEASAHYSAAIDVLKGANDWLWLGSAYEGLCAASVALLGPDGLTHQKGSLKNLSAVELQHCLSQEEICKRYREAITHYSKYLNAAVMETEACFKAARVALMQNKKLQASSFLQNVLLINLNLTEEHKIERFLAIAELYQSLRFHRKASFFKRLAGMRHVSAQNENPDWAQCYQLLVQALPGLKLSLDPKEMITVIHKGWPALQIQLLHELVAASKRMGANQVAVRHLTFLLHAMWPHMSMQERKDVALQLQAAASQEEGAPVPLVLPDTGLILPPANLINLPLVSKFTPSPLIACMRPQKIQIAKVETGPFLFTPLKFGSLDRSKEANSVNGQTKLDFLWVEGDFCDVQVTLENQLPIELRVVDAKLLTDGTVFESSPSTLVLPPLPNPETVSLASNSAASATSSIASVESSVLHSIFTGVPRAAGTLNIIGYSTHVLGVKSNCFLSDLAHLSPSSQFTIEVVPAMPQLQITTTLPKMVNISSHIQDAATSGILSVYAGETEEVVVTLSNISNMNVTMLSVQPWTKMTSVMEREVFGTWENKPLEILLPIEIGKQVKFSVHIYGKASFFAAPAEDSNSLASTAASSSLNHSINSSKASLEFPAKPAPAKPITLEGSFRIRYSGGPGFDAGYCRSAELALQIVVQPSLQIVKWDVLAAETPSNFYLVLDVLNQTHEEAELCYAVGKSIIVEGDEFCRVPVPLPKCPLELLSELYARDAEDVTAAVRSVCSKHVSENAQLRWSLADGRKGQLRLQGIQLSDSMLDTIKASPLDWVLSVDGTALSCEEEFTCTAGRPLQVLVRLTNQLPFPLDNVTLSISIYQDYQNGTRNYRLDTRVAIAGASTILLGKLSKEEPAEHSCSLVFFTPGLFKVDIQCCRLGGASATTSMWKLSPIPQFCVLEGD</sequence>
<comment type="caution">
    <text evidence="6">The sequence shown here is derived from an EMBL/GenBank/DDBJ whole genome shotgun (WGS) entry which is preliminary data.</text>
</comment>
<dbReference type="OrthoDB" id="27962at2759"/>
<protein>
    <submittedName>
        <fullName evidence="6">Uncharacterized protein</fullName>
    </submittedName>
</protein>
<dbReference type="InterPro" id="IPR058563">
    <property type="entry name" value="Trs120_TRAPPC9_N"/>
</dbReference>
<dbReference type="PANTHER" id="PTHR21512:SF5">
    <property type="entry name" value="TRAFFICKING PROTEIN PARTICLE COMPLEX SUBUNIT 9"/>
    <property type="match status" value="1"/>
</dbReference>
<keyword evidence="7" id="KW-1185">Reference proteome</keyword>
<name>A0A8S1DFC5_9INSE</name>
<dbReference type="Pfam" id="PF26254">
    <property type="entry name" value="Ig_TRAPPC9-Trs120_1st"/>
    <property type="match status" value="1"/>
</dbReference>
<dbReference type="Proteomes" id="UP000494165">
    <property type="component" value="Unassembled WGS sequence"/>
</dbReference>
<dbReference type="EMBL" id="CADEPI010000186">
    <property type="protein sequence ID" value="CAB3379450.1"/>
    <property type="molecule type" value="Genomic_DNA"/>
</dbReference>
<reference evidence="6 7" key="1">
    <citation type="submission" date="2020-04" db="EMBL/GenBank/DDBJ databases">
        <authorList>
            <person name="Alioto T."/>
            <person name="Alioto T."/>
            <person name="Gomez Garrido J."/>
        </authorList>
    </citation>
    <scope>NUCLEOTIDE SEQUENCE [LARGE SCALE GENOMIC DNA]</scope>
</reference>
<evidence type="ECO:0000259" key="4">
    <source>
        <dbReference type="Pfam" id="PF26254"/>
    </source>
</evidence>
<dbReference type="AlphaFoldDB" id="A0A8S1DFC5"/>
<feature type="region of interest" description="Disordered" evidence="2">
    <location>
        <begin position="171"/>
        <end position="234"/>
    </location>
</feature>
<evidence type="ECO:0000313" key="7">
    <source>
        <dbReference type="Proteomes" id="UP000494165"/>
    </source>
</evidence>
<comment type="similarity">
    <text evidence="1">Belongs to the NIBP family.</text>
</comment>
<dbReference type="Pfam" id="PF08626">
    <property type="entry name" value="TRAPPC9-Trs120"/>
    <property type="match status" value="1"/>
</dbReference>
<feature type="domain" description="Trs120/TRAPPC9 fourth Ig-like" evidence="5">
    <location>
        <begin position="1136"/>
        <end position="1224"/>
    </location>
</feature>
<proteinExistence type="inferred from homology"/>
<dbReference type="InterPro" id="IPR058568">
    <property type="entry name" value="Ig_TRAPPC9_Trs120_4th"/>
</dbReference>
<evidence type="ECO:0000256" key="2">
    <source>
        <dbReference type="SAM" id="MobiDB-lite"/>
    </source>
</evidence>
<evidence type="ECO:0000313" key="6">
    <source>
        <dbReference type="EMBL" id="CAB3379450.1"/>
    </source>
</evidence>
<dbReference type="PANTHER" id="PTHR21512">
    <property type="entry name" value="TRAFFICKING PROTEIN PARTICLE COMPLEX SUBUNIT 9"/>
    <property type="match status" value="1"/>
</dbReference>